<organism evidence="3 4">
    <name type="scientific">Fusarium heterosporum</name>
    <dbReference type="NCBI Taxonomy" id="42747"/>
    <lineage>
        <taxon>Eukaryota</taxon>
        <taxon>Fungi</taxon>
        <taxon>Dikarya</taxon>
        <taxon>Ascomycota</taxon>
        <taxon>Pezizomycotina</taxon>
        <taxon>Sordariomycetes</taxon>
        <taxon>Hypocreomycetidae</taxon>
        <taxon>Hypocreales</taxon>
        <taxon>Nectriaceae</taxon>
        <taxon>Fusarium</taxon>
        <taxon>Fusarium heterosporum species complex</taxon>
    </lineage>
</organism>
<dbReference type="PANTHER" id="PTHR42031">
    <property type="entry name" value="KEY LIME PATHOGENICITY PROTEIN"/>
    <property type="match status" value="1"/>
</dbReference>
<dbReference type="Proteomes" id="UP000567885">
    <property type="component" value="Unassembled WGS sequence"/>
</dbReference>
<keyword evidence="4" id="KW-1185">Reference proteome</keyword>
<feature type="domain" description="C2H2-type" evidence="2">
    <location>
        <begin position="784"/>
        <end position="810"/>
    </location>
</feature>
<dbReference type="OrthoDB" id="4738706at2759"/>
<dbReference type="Pfam" id="PF25438">
    <property type="entry name" value="DUF7896"/>
    <property type="match status" value="1"/>
</dbReference>
<feature type="compositionally biased region" description="Basic and acidic residues" evidence="1">
    <location>
        <begin position="959"/>
        <end position="972"/>
    </location>
</feature>
<proteinExistence type="predicted"/>
<feature type="region of interest" description="Disordered" evidence="1">
    <location>
        <begin position="696"/>
        <end position="779"/>
    </location>
</feature>
<feature type="region of interest" description="Disordered" evidence="1">
    <location>
        <begin position="1"/>
        <end position="20"/>
    </location>
</feature>
<reference evidence="3 4" key="1">
    <citation type="submission" date="2020-05" db="EMBL/GenBank/DDBJ databases">
        <title>Identification and distribution of gene clusters putatively required for synthesis of sphingolipid metabolism inhibitors in phylogenetically diverse species of the filamentous fungus Fusarium.</title>
        <authorList>
            <person name="Kim H.-S."/>
            <person name="Busman M."/>
            <person name="Brown D.W."/>
            <person name="Divon H."/>
            <person name="Uhlig S."/>
            <person name="Proctor R.H."/>
        </authorList>
    </citation>
    <scope>NUCLEOTIDE SEQUENCE [LARGE SCALE GENOMIC DNA]</scope>
    <source>
        <strain evidence="3 4">NRRL 20693</strain>
    </source>
</reference>
<evidence type="ECO:0000313" key="3">
    <source>
        <dbReference type="EMBL" id="KAF5658471.1"/>
    </source>
</evidence>
<feature type="domain" description="C2H2-type" evidence="2">
    <location>
        <begin position="992"/>
        <end position="1019"/>
    </location>
</feature>
<feature type="region of interest" description="Disordered" evidence="1">
    <location>
        <begin position="1105"/>
        <end position="1125"/>
    </location>
</feature>
<dbReference type="InterPro" id="IPR057218">
    <property type="entry name" value="DUF7896"/>
</dbReference>
<sequence>MSRDDFTPRGLSDPESHLDLAGHRQRPQFDAGTGSEPVAPSLIQQGRNVTLNAALEVDMLRHKLHALENLVERYGISSHIPSLSEAEEARALQYRCECLEAACKQQILHVKETDDTDMDVARTLKTSPPFPLPQGYPSWLDHHLVHHDQVARSLPQTDSTSTTHPSKAPFKCSNEQCIHYVYGFSTQLERDQHHRSHLTKTTTDSELLSQVGSSSKMSELPEKSGGPLPRDRLPPIQPPTTLVTTNLPPLPFPTPSTASTATTRRDHSSSFSFSDSRHAPLRSGDETTTDPQLPPLKRARIGHDRLKSIGELKLLHNNEPCLRCRVSNRPCDVNNPCSGCSGMSPSDFEGHWSILGCYRGSVTSLVDVLLQGSFAWSQPQTPLTPSNPRRGSINNQILAQNPALLTLKRPSWRLDFQDTFWWQDGEPGLDERFNHPLGPGYRDQGNAPPVLQLIASSSSFRGAAFDLLELISVSGQLSVSREEEQTIHPALYRAKQLLREIIFYDASQPTPLLRIESSFPPRTPVDNRPSTERNVLLRECTRRYLVSLDFAASNLSTMGIRQWLGVFISMCIFSAVDTILVDIAWSFQGSDPLQTSAIPTERPDQVIRSVYQVLVSFFATSNDPLSNGSDHDDSIVRSVAQLIRRDQWPSKRLFSSFDFLMNLGAGETPSYGFNGFVLPGRQALGLRGHRILPHTQLGHTPRQPFQQSVPSLVSAGPSSQYTSQGSRSDFSLPGQFTLPGAGRARRHTIGDDMSPYPESRRPSGESISPSRLKSSSRRTSLRRVYCDKCNEHPDGFRGDHELRRHMDAKHSATVKRWVCKEPKTHIPSSPQPVIPLSRCKACLAQKRYGAYYNAAAHLRRAHFRPHRVGKASGDWPSMSVLKDWMREVRQSVDVPEEHISSGEDDMDEFPTTADYRDSMSQQAPAIPEVPSASSVLGPLLSSSSMEPSIPIERASPSRRPTENRTRCPHPDCGREFRDLASHMLTHQEERPEKCPIVTCEYHTKGFARKYDKNRHALTHYRGSMVCPFCPGVGSPFEKVFTRADVFKRHLTAAHQVDQTGHSSGHRLPGGDDPTFMNISTIVYWGSLYRLRVHQISNPGYKGLRNDIGSRDGLHNERDRAMEPEI</sequence>
<protein>
    <recommendedName>
        <fullName evidence="2">C2H2-type domain-containing protein</fullName>
    </recommendedName>
</protein>
<gene>
    <name evidence="3" type="ORF">FHETE_9866</name>
</gene>
<feature type="domain" description="C2H2-type" evidence="2">
    <location>
        <begin position="1024"/>
        <end position="1054"/>
    </location>
</feature>
<feature type="region of interest" description="Disordered" evidence="1">
    <location>
        <begin position="193"/>
        <end position="300"/>
    </location>
</feature>
<dbReference type="EMBL" id="JAAGWQ010000237">
    <property type="protein sequence ID" value="KAF5658471.1"/>
    <property type="molecule type" value="Genomic_DNA"/>
</dbReference>
<accession>A0A8H5WFV7</accession>
<feature type="domain" description="C2H2-type" evidence="2">
    <location>
        <begin position="965"/>
        <end position="986"/>
    </location>
</feature>
<feature type="domain" description="C2H2-type" evidence="2">
    <location>
        <begin position="170"/>
        <end position="197"/>
    </location>
</feature>
<evidence type="ECO:0000313" key="4">
    <source>
        <dbReference type="Proteomes" id="UP000567885"/>
    </source>
</evidence>
<name>A0A8H5WFV7_FUSHE</name>
<evidence type="ECO:0000259" key="2">
    <source>
        <dbReference type="SMART" id="SM00355"/>
    </source>
</evidence>
<dbReference type="Gene3D" id="3.30.160.60">
    <property type="entry name" value="Classic Zinc Finger"/>
    <property type="match status" value="1"/>
</dbReference>
<feature type="compositionally biased region" description="Polar residues" evidence="1">
    <location>
        <begin position="703"/>
        <end position="729"/>
    </location>
</feature>
<feature type="compositionally biased region" description="Polar residues" evidence="1">
    <location>
        <begin position="199"/>
        <end position="217"/>
    </location>
</feature>
<feature type="compositionally biased region" description="Low complexity" evidence="1">
    <location>
        <begin position="929"/>
        <end position="952"/>
    </location>
</feature>
<comment type="caution">
    <text evidence="3">The sequence shown here is derived from an EMBL/GenBank/DDBJ whole genome shotgun (WGS) entry which is preliminary data.</text>
</comment>
<dbReference type="PANTHER" id="PTHR42031:SF1">
    <property type="entry name" value="KEY LIME PATHOGENICITY PROTEIN"/>
    <property type="match status" value="1"/>
</dbReference>
<evidence type="ECO:0000256" key="1">
    <source>
        <dbReference type="SAM" id="MobiDB-lite"/>
    </source>
</evidence>
<dbReference type="AlphaFoldDB" id="A0A8H5WFV7"/>
<feature type="region of interest" description="Disordered" evidence="1">
    <location>
        <begin position="917"/>
        <end position="972"/>
    </location>
</feature>
<dbReference type="InterPro" id="IPR013087">
    <property type="entry name" value="Znf_C2H2_type"/>
</dbReference>
<dbReference type="SMART" id="SM00355">
    <property type="entry name" value="ZnF_C2H2"/>
    <property type="match status" value="5"/>
</dbReference>